<comment type="caution">
    <text evidence="4">The sequence shown here is derived from an EMBL/GenBank/DDBJ whole genome shotgun (WGS) entry which is preliminary data.</text>
</comment>
<protein>
    <submittedName>
        <fullName evidence="4">ATPase</fullName>
    </submittedName>
</protein>
<dbReference type="PANTHER" id="PTHR16305:SF28">
    <property type="entry name" value="GUANYLATE CYCLASE DOMAIN-CONTAINING PROTEIN"/>
    <property type="match status" value="1"/>
</dbReference>
<dbReference type="GO" id="GO:0005737">
    <property type="term" value="C:cytoplasm"/>
    <property type="evidence" value="ECO:0007669"/>
    <property type="project" value="TreeGrafter"/>
</dbReference>
<proteinExistence type="predicted"/>
<dbReference type="InterPro" id="IPR036388">
    <property type="entry name" value="WH-like_DNA-bd_sf"/>
</dbReference>
<dbReference type="SMART" id="SM01043">
    <property type="entry name" value="BTAD"/>
    <property type="match status" value="1"/>
</dbReference>
<dbReference type="InterPro" id="IPR011990">
    <property type="entry name" value="TPR-like_helical_dom_sf"/>
</dbReference>
<dbReference type="Proteomes" id="UP000186806">
    <property type="component" value="Unassembled WGS sequence"/>
</dbReference>
<dbReference type="InterPro" id="IPR005158">
    <property type="entry name" value="BTAD"/>
</dbReference>
<organism evidence="4 5">
    <name type="scientific">Chromohalobacter japonicus</name>
    <dbReference type="NCBI Taxonomy" id="223900"/>
    <lineage>
        <taxon>Bacteria</taxon>
        <taxon>Pseudomonadati</taxon>
        <taxon>Pseudomonadota</taxon>
        <taxon>Gammaproteobacteria</taxon>
        <taxon>Oceanospirillales</taxon>
        <taxon>Halomonadaceae</taxon>
        <taxon>Chromohalobacter</taxon>
    </lineage>
</organism>
<keyword evidence="5" id="KW-1185">Reference proteome</keyword>
<dbReference type="GO" id="GO:0005524">
    <property type="term" value="F:ATP binding"/>
    <property type="evidence" value="ECO:0007669"/>
    <property type="project" value="UniProtKB-KW"/>
</dbReference>
<dbReference type="EMBL" id="MSDQ01000041">
    <property type="protein sequence ID" value="OLO10174.1"/>
    <property type="molecule type" value="Genomic_DNA"/>
</dbReference>
<dbReference type="Gene3D" id="1.10.10.10">
    <property type="entry name" value="Winged helix-like DNA-binding domain superfamily/Winged helix DNA-binding domain"/>
    <property type="match status" value="1"/>
</dbReference>
<dbReference type="PANTHER" id="PTHR16305">
    <property type="entry name" value="TESTICULAR SOLUBLE ADENYLYL CYCLASE"/>
    <property type="match status" value="1"/>
</dbReference>
<dbReference type="RefSeq" id="WP_075370245.1">
    <property type="nucleotide sequence ID" value="NZ_MSDQ01000041.1"/>
</dbReference>
<dbReference type="SUPFAM" id="SSF48452">
    <property type="entry name" value="TPR-like"/>
    <property type="match status" value="1"/>
</dbReference>
<dbReference type="Gene3D" id="1.25.40.10">
    <property type="entry name" value="Tetratricopeptide repeat domain"/>
    <property type="match status" value="1"/>
</dbReference>
<reference evidence="4 5" key="1">
    <citation type="submission" date="2016-12" db="EMBL/GenBank/DDBJ databases">
        <title>Draft genome sequences of strains Salinicola socius SMB35, Salinicola sp. MH3R3-1 and Chromohalobacter sp. SMB17 from the Verkhnekamsk potash mining region of Russia.</title>
        <authorList>
            <person name="Mavrodi D.V."/>
            <person name="Olsson B.E."/>
            <person name="Korsakova E.S."/>
            <person name="Pyankova A."/>
            <person name="Mavrodi O.V."/>
            <person name="Plotnikova E.G."/>
        </authorList>
    </citation>
    <scope>NUCLEOTIDE SEQUENCE [LARGE SCALE GENOMIC DNA]</scope>
    <source>
        <strain evidence="4 5">SMB17</strain>
    </source>
</reference>
<evidence type="ECO:0000259" key="3">
    <source>
        <dbReference type="SMART" id="SM01043"/>
    </source>
</evidence>
<dbReference type="Pfam" id="PF13191">
    <property type="entry name" value="AAA_16"/>
    <property type="match status" value="1"/>
</dbReference>
<keyword evidence="1" id="KW-0547">Nucleotide-binding</keyword>
<accession>A0A1Q8T915</accession>
<sequence length="1291" mass="146035">MTQDTPVPPRLTLFGHFSMTLGGTTLTQFSYDKVKALLVYLLLNEQATNRAGLAEMLWPDQGLSSGRTNLRHALHSLRQRLGDEAELALTVSRQSIELRLGSHWVMDVRRLETLLKAPPEIGAIDELLTLYRGDMVEELHLPQCSDFQRWLVKVRGEWRQRMIAYIEHALDGIDDVPEEILRQLVSRFSGYGPFHERLVRQLAEKGQIAAAHEQFNAYLELLALSGQQPEAEFLQLARYWSGGAQPTAPTSPQGAFSRTVALDSAPVREDEIDYRQLSVMAIRLHLQGDWQERAQGHACLLLQVELMRWLERQCHLLGGFWLPGATGGLGLACFGTHGPTHQLAELVALYEHCRRQLPEEVQRHWSGGDPAPRFELAAGLNSGRGLYLPERRLADPLGQVTQPALELMSAAQGSELVISQESSQHMPPALDLQPRLTTRLLAADGRVRLRALVLGVDEGGRDATPPSLIGREAALRQLRDALARVVIGLRQSVLVQGALGMGKSALLVSFRQLEQSQEIALCWQPTTRLSTQTPYGVVRSLLRWYLDRDVDSSTLAAWLANEPALDESRREVLYHALSDGDGDDIGESLEPVTQLFHSLIERITASRPLALVIDDLQWLDELSLKVLLALQARLPINVPFMLIASHHGREALPVRLNWDQHIVLGRLDSTQSSRLLVQLAKHYRLHISPRLREQLIERCDGVPLYLQEICRRLDMDRREGRRVQVDELPRGLLGLLSSRIEQLDADRDVAHVAAVLGRQFRFAFLRECTGLGETRLKQVLDHMQRLEIIEPCHGDSPFDYQFVHQLLQEAAYLSCPRDIRERLHHQVVTLIEERFPALIGQHPGYFASHLRRSGDHARAARYFELAARAALKLSANRTALQMADSGLDCLKDLASQEERHISLLTVRGQAAFALEGHGSPTAHESFVRAKDMLGALEARCVEDDEPDDEQPFLVTWGLWVGCSQRHAHADAFALAARLSAFAERLVDPRYQRLADYARAHCEYWAGRVRHAFEHLEEIDPLHQPMVLDWLPFSDHPQVAAACYHAWALCLRGDYLRAEQQIEAAIRLAESIRHPGSLALSLIFAAALYRQLGHVHMAATRAQRAHEVTSTPDLHLWHYSAQGILGWNKAMSGDPQGLELLEESMERVTEATGQDRYQRPLLWYGDACVALGEYARAEDYLDQCLMVVRERDSLYLPELTLQMVRVRHALGHAPQDVRRLAEQAYRVASEQENRHHQINACEVWLTLVDPDDDDMRQRFRQLLGQVSLTDAPMLVRWRLQLDRAFEPQHERS</sequence>
<evidence type="ECO:0000256" key="2">
    <source>
        <dbReference type="ARBA" id="ARBA00022840"/>
    </source>
</evidence>
<name>A0A1Q8T915_9GAMM</name>
<keyword evidence="2" id="KW-0067">ATP-binding</keyword>
<evidence type="ECO:0000313" key="5">
    <source>
        <dbReference type="Proteomes" id="UP000186806"/>
    </source>
</evidence>
<dbReference type="InterPro" id="IPR041664">
    <property type="entry name" value="AAA_16"/>
</dbReference>
<gene>
    <name evidence="4" type="ORF">BTW10_15885</name>
</gene>
<dbReference type="STRING" id="223900.GCA_000821045_01217"/>
<dbReference type="SUPFAM" id="SSF52540">
    <property type="entry name" value="P-loop containing nucleoside triphosphate hydrolases"/>
    <property type="match status" value="1"/>
</dbReference>
<evidence type="ECO:0000313" key="4">
    <source>
        <dbReference type="EMBL" id="OLO10174.1"/>
    </source>
</evidence>
<dbReference type="InterPro" id="IPR027417">
    <property type="entry name" value="P-loop_NTPase"/>
</dbReference>
<feature type="domain" description="Bacterial transcriptional activator" evidence="3">
    <location>
        <begin position="106"/>
        <end position="241"/>
    </location>
</feature>
<dbReference type="GO" id="GO:0004016">
    <property type="term" value="F:adenylate cyclase activity"/>
    <property type="evidence" value="ECO:0007669"/>
    <property type="project" value="TreeGrafter"/>
</dbReference>
<dbReference type="Gene3D" id="3.40.50.300">
    <property type="entry name" value="P-loop containing nucleotide triphosphate hydrolases"/>
    <property type="match status" value="1"/>
</dbReference>
<evidence type="ECO:0000256" key="1">
    <source>
        <dbReference type="ARBA" id="ARBA00022741"/>
    </source>
</evidence>